<sequence length="222" mass="24278">MKAMILAAGRGERMKPLTDETAKPLLSVGGKSLIQYHLENLAAIGIREIVINLAWKGALIRDALGDGGRFGVRITYSDEGDAALETGGGVFKALPLLGPGPFVVISGDVWTDYPLERLTRVPQDRDVAHFVVVPNPDFHTRGDFALADGRLVRDGEKFTYGNLGVFRPEFFEACAPGRFALAPIMFDWIDRGRVSGELYEGRWHNVGTPAQLAELDAQLRSV</sequence>
<keyword evidence="5" id="KW-1185">Reference proteome</keyword>
<gene>
    <name evidence="4" type="ORF">HNQ60_003261</name>
</gene>
<dbReference type="PANTHER" id="PTHR43584:SF8">
    <property type="entry name" value="N-ACETYLMURAMATE ALPHA-1-PHOSPHATE URIDYLYLTRANSFERASE"/>
    <property type="match status" value="1"/>
</dbReference>
<dbReference type="NCBIfam" id="NF045761">
    <property type="entry name" value="NAMPUrTaseMurU"/>
    <property type="match status" value="1"/>
</dbReference>
<name>A0A841HQ69_9GAMM</name>
<keyword evidence="2 4" id="KW-0548">Nucleotidyltransferase</keyword>
<comment type="caution">
    <text evidence="4">The sequence shown here is derived from an EMBL/GenBank/DDBJ whole genome shotgun (WGS) entry which is preliminary data.</text>
</comment>
<dbReference type="Pfam" id="PF00483">
    <property type="entry name" value="NTP_transferase"/>
    <property type="match status" value="1"/>
</dbReference>
<dbReference type="InterPro" id="IPR054790">
    <property type="entry name" value="MurU"/>
</dbReference>
<evidence type="ECO:0000313" key="4">
    <source>
        <dbReference type="EMBL" id="MBB6094380.1"/>
    </source>
</evidence>
<protein>
    <submittedName>
        <fullName evidence="4">MurNAc alpha-1-phosphate uridylyltransferase</fullName>
        <ecNumber evidence="4">2.7.7.-</ecNumber>
    </submittedName>
</protein>
<accession>A0A841HQ69</accession>
<dbReference type="RefSeq" id="WP_184333594.1">
    <property type="nucleotide sequence ID" value="NZ_JACHHZ010000003.1"/>
</dbReference>
<dbReference type="EC" id="2.7.7.-" evidence="4"/>
<reference evidence="4 5" key="1">
    <citation type="submission" date="2020-08" db="EMBL/GenBank/DDBJ databases">
        <title>Genomic Encyclopedia of Type Strains, Phase IV (KMG-IV): sequencing the most valuable type-strain genomes for metagenomic binning, comparative biology and taxonomic classification.</title>
        <authorList>
            <person name="Goeker M."/>
        </authorList>
    </citation>
    <scope>NUCLEOTIDE SEQUENCE [LARGE SCALE GENOMIC DNA]</scope>
    <source>
        <strain evidence="4 5">DSM 26723</strain>
    </source>
</reference>
<dbReference type="AlphaFoldDB" id="A0A841HQ69"/>
<evidence type="ECO:0000256" key="2">
    <source>
        <dbReference type="ARBA" id="ARBA00022695"/>
    </source>
</evidence>
<evidence type="ECO:0000259" key="3">
    <source>
        <dbReference type="Pfam" id="PF00483"/>
    </source>
</evidence>
<dbReference type="Proteomes" id="UP000588068">
    <property type="component" value="Unassembled WGS sequence"/>
</dbReference>
<dbReference type="SUPFAM" id="SSF53448">
    <property type="entry name" value="Nucleotide-diphospho-sugar transferases"/>
    <property type="match status" value="1"/>
</dbReference>
<dbReference type="Gene3D" id="3.90.550.10">
    <property type="entry name" value="Spore Coat Polysaccharide Biosynthesis Protein SpsA, Chain A"/>
    <property type="match status" value="1"/>
</dbReference>
<evidence type="ECO:0000313" key="5">
    <source>
        <dbReference type="Proteomes" id="UP000588068"/>
    </source>
</evidence>
<organism evidence="4 5">
    <name type="scientific">Povalibacter uvarum</name>
    <dbReference type="NCBI Taxonomy" id="732238"/>
    <lineage>
        <taxon>Bacteria</taxon>
        <taxon>Pseudomonadati</taxon>
        <taxon>Pseudomonadota</taxon>
        <taxon>Gammaproteobacteria</taxon>
        <taxon>Steroidobacterales</taxon>
        <taxon>Steroidobacteraceae</taxon>
        <taxon>Povalibacter</taxon>
    </lineage>
</organism>
<dbReference type="PANTHER" id="PTHR43584">
    <property type="entry name" value="NUCLEOTIDYL TRANSFERASE"/>
    <property type="match status" value="1"/>
</dbReference>
<dbReference type="InterPro" id="IPR005835">
    <property type="entry name" value="NTP_transferase_dom"/>
</dbReference>
<dbReference type="GO" id="GO:0016779">
    <property type="term" value="F:nucleotidyltransferase activity"/>
    <property type="evidence" value="ECO:0007669"/>
    <property type="project" value="UniProtKB-KW"/>
</dbReference>
<feature type="domain" description="Nucleotidyl transferase" evidence="3">
    <location>
        <begin position="2"/>
        <end position="127"/>
    </location>
</feature>
<proteinExistence type="predicted"/>
<dbReference type="CDD" id="cd06422">
    <property type="entry name" value="NTP_transferase_like_1"/>
    <property type="match status" value="1"/>
</dbReference>
<dbReference type="InterPro" id="IPR050065">
    <property type="entry name" value="GlmU-like"/>
</dbReference>
<keyword evidence="1 4" id="KW-0808">Transferase</keyword>
<dbReference type="EMBL" id="JACHHZ010000003">
    <property type="protein sequence ID" value="MBB6094380.1"/>
    <property type="molecule type" value="Genomic_DNA"/>
</dbReference>
<evidence type="ECO:0000256" key="1">
    <source>
        <dbReference type="ARBA" id="ARBA00022679"/>
    </source>
</evidence>
<dbReference type="InterPro" id="IPR029044">
    <property type="entry name" value="Nucleotide-diphossugar_trans"/>
</dbReference>